<comment type="caution">
    <text evidence="2">The sequence shown here is derived from an EMBL/GenBank/DDBJ whole genome shotgun (WGS) entry which is preliminary data.</text>
</comment>
<evidence type="ECO:0000256" key="1">
    <source>
        <dbReference type="SAM" id="Phobius"/>
    </source>
</evidence>
<keyword evidence="3" id="KW-1185">Reference proteome</keyword>
<proteinExistence type="predicted"/>
<feature type="transmembrane region" description="Helical" evidence="1">
    <location>
        <begin position="7"/>
        <end position="29"/>
    </location>
</feature>
<evidence type="ECO:0000313" key="2">
    <source>
        <dbReference type="EMBL" id="MEQ9937175.1"/>
    </source>
</evidence>
<dbReference type="Proteomes" id="UP001463408">
    <property type="component" value="Unassembled WGS sequence"/>
</dbReference>
<reference evidence="2 3" key="1">
    <citation type="submission" date="2024-06" db="EMBL/GenBank/DDBJ databases">
        <title>Pangenomics to understand the prophage dynamics in the radiating lineages of P. brasiliense.</title>
        <authorList>
            <person name="Pardeshi L.A."/>
            <person name="Van Duivenbode I."/>
            <person name="Jonkheer E.M."/>
            <person name="Pel M.J.C."/>
            <person name="Kupczok A."/>
            <person name="De Ridder D."/>
            <person name="Smit S."/>
            <person name="Van Der Lee T.J."/>
        </authorList>
    </citation>
    <scope>NUCLEOTIDE SEQUENCE [LARGE SCALE GENOMIC DNA]</scope>
    <source>
        <strain evidence="2 3">PD 8607</strain>
    </source>
</reference>
<accession>A0ABV1P7N5</accession>
<evidence type="ECO:0000313" key="3">
    <source>
        <dbReference type="Proteomes" id="UP001463408"/>
    </source>
</evidence>
<keyword evidence="1" id="KW-0812">Transmembrane</keyword>
<feature type="transmembrane region" description="Helical" evidence="1">
    <location>
        <begin position="35"/>
        <end position="59"/>
    </location>
</feature>
<gene>
    <name evidence="2" type="ORF">ABRQ07_06010</name>
</gene>
<dbReference type="EMBL" id="JBEHEF010000004">
    <property type="protein sequence ID" value="MEQ9937175.1"/>
    <property type="molecule type" value="Genomic_DNA"/>
</dbReference>
<protein>
    <submittedName>
        <fullName evidence="2">Uncharacterized protein</fullName>
    </submittedName>
</protein>
<name>A0ABV1P7N5_9GAMM</name>
<sequence>MKKENSFLDNVIFILFFSLNALSIMNYEIWYNDRLMAIIMAFILYINIIFAFFFIFEFLENIANKIKGRGD</sequence>
<organism evidence="2 3">
    <name type="scientific">Pectobacterium polonicum</name>
    <dbReference type="NCBI Taxonomy" id="2485124"/>
    <lineage>
        <taxon>Bacteria</taxon>
        <taxon>Pseudomonadati</taxon>
        <taxon>Pseudomonadota</taxon>
        <taxon>Gammaproteobacteria</taxon>
        <taxon>Enterobacterales</taxon>
        <taxon>Pectobacteriaceae</taxon>
        <taxon>Pectobacterium</taxon>
    </lineage>
</organism>
<dbReference type="RefSeq" id="WP_349960014.1">
    <property type="nucleotide sequence ID" value="NZ_JBEHEF010000004.1"/>
</dbReference>
<keyword evidence="1" id="KW-1133">Transmembrane helix</keyword>
<keyword evidence="1" id="KW-0472">Membrane</keyword>